<evidence type="ECO:0000256" key="7">
    <source>
        <dbReference type="SAM" id="SignalP"/>
    </source>
</evidence>
<dbReference type="PANTHER" id="PTHR47359">
    <property type="entry name" value="PEPTIDOGLYCAN DL-ENDOPEPTIDASE CWLO"/>
    <property type="match status" value="1"/>
</dbReference>
<reference evidence="9 10" key="1">
    <citation type="submission" date="2019-07" db="EMBL/GenBank/DDBJ databases">
        <authorList>
            <person name="Zhao L.H."/>
        </authorList>
    </citation>
    <scope>NUCLEOTIDE SEQUENCE [LARGE SCALE GENOMIC DNA]</scope>
    <source>
        <strain evidence="9 10">Co35</strain>
    </source>
</reference>
<dbReference type="InterPro" id="IPR051794">
    <property type="entry name" value="PG_Endopeptidase_C40"/>
</dbReference>
<feature type="chain" id="PRO_5021834872" description="NlpC/P60 domain-containing protein" evidence="7">
    <location>
        <begin position="26"/>
        <end position="403"/>
    </location>
</feature>
<evidence type="ECO:0000256" key="5">
    <source>
        <dbReference type="SAM" id="Coils"/>
    </source>
</evidence>
<dbReference type="Gene3D" id="6.10.250.3150">
    <property type="match status" value="1"/>
</dbReference>
<dbReference type="GO" id="GO:0006508">
    <property type="term" value="P:proteolysis"/>
    <property type="evidence" value="ECO:0007669"/>
    <property type="project" value="UniProtKB-KW"/>
</dbReference>
<dbReference type="EMBL" id="VLNT01000001">
    <property type="protein sequence ID" value="TSD68525.1"/>
    <property type="molecule type" value="Genomic_DNA"/>
</dbReference>
<keyword evidence="7" id="KW-0732">Signal</keyword>
<dbReference type="Proteomes" id="UP000316988">
    <property type="component" value="Unassembled WGS sequence"/>
</dbReference>
<evidence type="ECO:0000256" key="3">
    <source>
        <dbReference type="ARBA" id="ARBA00022801"/>
    </source>
</evidence>
<comment type="similarity">
    <text evidence="1">Belongs to the peptidase C40 family.</text>
</comment>
<name>A0A554SQ85_9ACTN</name>
<feature type="compositionally biased region" description="Pro residues" evidence="6">
    <location>
        <begin position="264"/>
        <end position="284"/>
    </location>
</feature>
<feature type="coiled-coil region" evidence="5">
    <location>
        <begin position="67"/>
        <end position="101"/>
    </location>
</feature>
<evidence type="ECO:0000313" key="9">
    <source>
        <dbReference type="EMBL" id="TSD68525.1"/>
    </source>
</evidence>
<feature type="domain" description="NlpC/P60" evidence="8">
    <location>
        <begin position="285"/>
        <end position="403"/>
    </location>
</feature>
<dbReference type="AlphaFoldDB" id="A0A554SQ85"/>
<dbReference type="PROSITE" id="PS51935">
    <property type="entry name" value="NLPC_P60"/>
    <property type="match status" value="1"/>
</dbReference>
<dbReference type="RefSeq" id="WP_143911465.1">
    <property type="nucleotide sequence ID" value="NZ_VLNT01000001.1"/>
</dbReference>
<feature type="coiled-coil region" evidence="5">
    <location>
        <begin position="142"/>
        <end position="204"/>
    </location>
</feature>
<keyword evidence="5" id="KW-0175">Coiled coil</keyword>
<evidence type="ECO:0000256" key="4">
    <source>
        <dbReference type="ARBA" id="ARBA00022807"/>
    </source>
</evidence>
<feature type="region of interest" description="Disordered" evidence="6">
    <location>
        <begin position="215"/>
        <end position="288"/>
    </location>
</feature>
<keyword evidence="10" id="KW-1185">Reference proteome</keyword>
<proteinExistence type="inferred from homology"/>
<evidence type="ECO:0000256" key="6">
    <source>
        <dbReference type="SAM" id="MobiDB-lite"/>
    </source>
</evidence>
<dbReference type="OrthoDB" id="5177647at2"/>
<protein>
    <recommendedName>
        <fullName evidence="8">NlpC/P60 domain-containing protein</fullName>
    </recommendedName>
</protein>
<evidence type="ECO:0000313" key="10">
    <source>
        <dbReference type="Proteomes" id="UP000316988"/>
    </source>
</evidence>
<gene>
    <name evidence="9" type="ORF">FNM00_02755</name>
</gene>
<dbReference type="Gene3D" id="3.90.1720.10">
    <property type="entry name" value="endopeptidase domain like (from Nostoc punctiforme)"/>
    <property type="match status" value="1"/>
</dbReference>
<comment type="caution">
    <text evidence="9">The sequence shown here is derived from an EMBL/GenBank/DDBJ whole genome shotgun (WGS) entry which is preliminary data.</text>
</comment>
<dbReference type="Pfam" id="PF00877">
    <property type="entry name" value="NLPC_P60"/>
    <property type="match status" value="1"/>
</dbReference>
<dbReference type="GO" id="GO:0008234">
    <property type="term" value="F:cysteine-type peptidase activity"/>
    <property type="evidence" value="ECO:0007669"/>
    <property type="project" value="UniProtKB-KW"/>
</dbReference>
<organism evidence="9 10">
    <name type="scientific">Aeromicrobium piscarium</name>
    <dbReference type="NCBI Taxonomy" id="2590901"/>
    <lineage>
        <taxon>Bacteria</taxon>
        <taxon>Bacillati</taxon>
        <taxon>Actinomycetota</taxon>
        <taxon>Actinomycetes</taxon>
        <taxon>Propionibacteriales</taxon>
        <taxon>Nocardioidaceae</taxon>
        <taxon>Aeromicrobium</taxon>
    </lineage>
</organism>
<feature type="compositionally biased region" description="Basic and acidic residues" evidence="6">
    <location>
        <begin position="216"/>
        <end position="228"/>
    </location>
</feature>
<dbReference type="SUPFAM" id="SSF54001">
    <property type="entry name" value="Cysteine proteinases"/>
    <property type="match status" value="1"/>
</dbReference>
<evidence type="ECO:0000259" key="8">
    <source>
        <dbReference type="PROSITE" id="PS51935"/>
    </source>
</evidence>
<keyword evidence="3" id="KW-0378">Hydrolase</keyword>
<accession>A0A554SQ85</accession>
<feature type="signal peptide" evidence="7">
    <location>
        <begin position="1"/>
        <end position="25"/>
    </location>
</feature>
<evidence type="ECO:0000256" key="2">
    <source>
        <dbReference type="ARBA" id="ARBA00022670"/>
    </source>
</evidence>
<keyword evidence="2" id="KW-0645">Protease</keyword>
<evidence type="ECO:0000256" key="1">
    <source>
        <dbReference type="ARBA" id="ARBA00007074"/>
    </source>
</evidence>
<dbReference type="PANTHER" id="PTHR47359:SF3">
    <property type="entry name" value="NLP_P60 DOMAIN-CONTAINING PROTEIN-RELATED"/>
    <property type="match status" value="1"/>
</dbReference>
<keyword evidence="4" id="KW-0788">Thiol protease</keyword>
<dbReference type="InterPro" id="IPR000064">
    <property type="entry name" value="NLP_P60_dom"/>
</dbReference>
<dbReference type="InterPro" id="IPR038765">
    <property type="entry name" value="Papain-like_cys_pep_sf"/>
</dbReference>
<sequence>MSRRFPLLVVSVVGLVGASMSTVQAAPDEDRVAAIQVELVESRQALNGLYANAAAASEQYNAAVVAAERADSEIAELDGQIAEAEAELETERTSVADLTLRQLEGNDSIQAISSMVGSSEPRELLERAGAFASTQDAVAAQISQLEAKQAVVRTVLDEAERAQQRRDDALAAQRSTVQFIEDTIAEAEQRQGELTGERETLLAELARLQELSVDEVTSRQDRIDERIDSSGPSSVPEGAPGGSGGENTSPSPNRPAPTTEAPRPTQPPPPPPAPKPPPPPPAPNPTGVEAMIGYAQAQLGKPYQWGGAGPNSFDCSGLVMRALEAAGKGSPRVAGDQYNAFRKIDPSQRQRGDLLFWSNGSGIYHVAISLGGGRMIHAPNSSRPVEIVSDTWMGAPQLAARPF</sequence>